<dbReference type="GO" id="GO:0005758">
    <property type="term" value="C:mitochondrial intermembrane space"/>
    <property type="evidence" value="ECO:0007669"/>
    <property type="project" value="InterPro"/>
</dbReference>
<dbReference type="PANTHER" id="PTHR31905">
    <property type="entry name" value="COILED-COIL DOMAIN-CONTAINING PROTEIN 58"/>
    <property type="match status" value="1"/>
</dbReference>
<evidence type="ECO:0000313" key="4">
    <source>
        <dbReference type="EMBL" id="GAU97868.1"/>
    </source>
</evidence>
<proteinExistence type="inferred from homology"/>
<reference evidence="4 5" key="1">
    <citation type="journal article" date="2016" name="Nat. Commun.">
        <title>Extremotolerant tardigrade genome and improved radiotolerance of human cultured cells by tardigrade-unique protein.</title>
        <authorList>
            <person name="Hashimoto T."/>
            <person name="Horikawa D.D."/>
            <person name="Saito Y."/>
            <person name="Kuwahara H."/>
            <person name="Kozuka-Hata H."/>
            <person name="Shin-I T."/>
            <person name="Minakuchi Y."/>
            <person name="Ohishi K."/>
            <person name="Motoyama A."/>
            <person name="Aizu T."/>
            <person name="Enomoto A."/>
            <person name="Kondo K."/>
            <person name="Tanaka S."/>
            <person name="Hara Y."/>
            <person name="Koshikawa S."/>
            <person name="Sagara H."/>
            <person name="Miura T."/>
            <person name="Yokobori S."/>
            <person name="Miyagawa K."/>
            <person name="Suzuki Y."/>
            <person name="Kubo T."/>
            <person name="Oyama M."/>
            <person name="Kohara Y."/>
            <person name="Fujiyama A."/>
            <person name="Arakawa K."/>
            <person name="Katayama T."/>
            <person name="Toyoda A."/>
            <person name="Kunieda T."/>
        </authorList>
    </citation>
    <scope>NUCLEOTIDE SEQUENCE [LARGE SCALE GENOMIC DNA]</scope>
    <source>
        <strain evidence="4 5">YOKOZUNA-1</strain>
    </source>
</reference>
<dbReference type="Pfam" id="PF09774">
    <property type="entry name" value="MIX23"/>
    <property type="match status" value="1"/>
</dbReference>
<evidence type="ECO:0000256" key="1">
    <source>
        <dbReference type="ARBA" id="ARBA00024204"/>
    </source>
</evidence>
<accession>A0A1D1VHB2</accession>
<dbReference type="Proteomes" id="UP000186922">
    <property type="component" value="Unassembled WGS sequence"/>
</dbReference>
<evidence type="ECO:0000256" key="2">
    <source>
        <dbReference type="ARBA" id="ARBA00024228"/>
    </source>
</evidence>
<dbReference type="STRING" id="947166.A0A1D1VHB2"/>
<dbReference type="OrthoDB" id="5593818at2759"/>
<organism evidence="4 5">
    <name type="scientific">Ramazzottius varieornatus</name>
    <name type="common">Water bear</name>
    <name type="synonym">Tardigrade</name>
    <dbReference type="NCBI Taxonomy" id="947166"/>
    <lineage>
        <taxon>Eukaryota</taxon>
        <taxon>Metazoa</taxon>
        <taxon>Ecdysozoa</taxon>
        <taxon>Tardigrada</taxon>
        <taxon>Eutardigrada</taxon>
        <taxon>Parachela</taxon>
        <taxon>Hypsibioidea</taxon>
        <taxon>Ramazzottiidae</taxon>
        <taxon>Ramazzottius</taxon>
    </lineage>
</organism>
<keyword evidence="5" id="KW-1185">Reference proteome</keyword>
<dbReference type="PANTHER" id="PTHR31905:SF2">
    <property type="entry name" value="PROTEIN MIX23"/>
    <property type="match status" value="1"/>
</dbReference>
<protein>
    <recommendedName>
        <fullName evidence="2">Protein MIX23</fullName>
    </recommendedName>
    <alternativeName>
        <fullName evidence="3">Coiled-coil domain-containing protein 58</fullName>
    </alternativeName>
</protein>
<gene>
    <name evidence="4" type="primary">RvY_09094-1</name>
    <name evidence="4" type="synonym">RvY_09094.1</name>
    <name evidence="4" type="ORF">RvY_09094</name>
</gene>
<comment type="similarity">
    <text evidence="1">Belongs to the MIX23 family.</text>
</comment>
<sequence>MEPERSSTRRREEDLTLVCEDFSVFQRRLKDARLVDDRLVYAINTNVPTESFISTENADDQCHKLQQQILQAQADRRWLITSCIRIAEASVSRLKAADSKSSTSSHVSASVRKEMSKVRMMQSELNVEDVLEDRAEKVLHDRCRIPYGTRGS</sequence>
<evidence type="ECO:0000256" key="3">
    <source>
        <dbReference type="ARBA" id="ARBA00030733"/>
    </source>
</evidence>
<evidence type="ECO:0000313" key="5">
    <source>
        <dbReference type="Proteomes" id="UP000186922"/>
    </source>
</evidence>
<dbReference type="AlphaFoldDB" id="A0A1D1VHB2"/>
<comment type="caution">
    <text evidence="4">The sequence shown here is derived from an EMBL/GenBank/DDBJ whole genome shotgun (WGS) entry which is preliminary data.</text>
</comment>
<dbReference type="InterPro" id="IPR019171">
    <property type="entry name" value="MIX23"/>
</dbReference>
<name>A0A1D1VHB2_RAMVA</name>
<dbReference type="EMBL" id="BDGG01000004">
    <property type="protein sequence ID" value="GAU97868.1"/>
    <property type="molecule type" value="Genomic_DNA"/>
</dbReference>